<dbReference type="PANTHER" id="PTHR42648">
    <property type="entry name" value="TRANSPOSASE, PUTATIVE-RELATED"/>
    <property type="match status" value="1"/>
</dbReference>
<feature type="region of interest" description="Disordered" evidence="6">
    <location>
        <begin position="157"/>
        <end position="179"/>
    </location>
</feature>
<dbReference type="InterPro" id="IPR039537">
    <property type="entry name" value="Retrotran_Ty1/copia-like"/>
</dbReference>
<sequence length="1408" mass="154511">MRVNLQAAGLWHAVEPEPDEIVEYREDRLAMAAILRSVPSDMLGSLARKRTARSAWEAVKTVRMGVERVREASARQLLKEFGEITFRDGELVDDFALRITGLANNIRTLGGKVDDTDVVKKMIQVAPPHLEQIAYSIETLLDVNTLSVEELTGRLRAIEQRKKKPPPSTPAPEGAVYDKQGRLLMAAEDWLARLKLKEGGEGSSSGGNSGGATGDKKMRGKPRRGRGGSTKSGDARDDDNKVAPDRCLNCGKKGHWAKDCRSKKKAAQAHVAEGDEEDTTLLMATTVISVGEAALAAVDPGALVPHRVRLLEAKFVPRLDAPEKRDDSRWILDTGASNHMTGVRSLFSELDRRITGTVRFGDGSTVAIEGRGTIVFACKNGEQRALTGVYYIPRLTANIISVGQMDEGGCRVDINHGVLRVFDRQKKLLVRVKRTAGRLYQLQATVGRPACFALHGAEDTWRWHGRFGHLGFDNLRKLAKDGLVRGLPQLEPINKVCDACLAGKQRRAPFPDQARRRAAHALDLVHGDLCGPITPSTPSGNRYFLLLVDDMSRFMWIKLIAGKDEAASAIKNFQAAVEVESGRRLKVLRTDRGEEFTSVEFSEYCATRGVQRQLTAPYSPQQNGVVERRNQSIVVMARCMLKSKGLPGYFWGEAVSTAVFILNRSPTRALAGQTPYEAWHGERPAVHFMRTFGCIAHVKNTRPHLNKLEDRSSRTIFVGYEPGSKAYRCYNPATARVVVSRDVIFDEEASWTWDAAPASTEQDAEPFIVEYEQAALPGSARGSPEGAATPGSARGSPPPRAMSSPAASTTPAATPAPGSHSAAPTQPASPTAAASPSIEFVSPPSDPEGDLDADHDDEAPLRFRAIDTVLGPASPPGLAPRVLDEELLFTTADEPATFAEAEREECWRQAMRKEMKSIEANGTWELASLPVGHRAIGLKWVFKVKRDEHGNVVRHKARLVAKGYVQRAGVDFDEVFAPVARIESVRALLALAAHHSWEVHHMDMKSAFLNGELKELVYVAQPPGFVVEGASNRVLRLRKALYGLRQAPRAWNAKLDASLAQLGFQRSSSEHGIYTRGHGDSRLIIGVYVDDLIISGASGEEISCFKQEMKSIFSMSDLGLLSYYLGIEVSQGRDGITLCQAAYAKKLLERCGLAHCNAAKVPMEERMKLSRHSISPAVNATEYRRVIGGLRYLIHTRPDLAYSVGYLSRFMEEPHQDHDAAVKHVLRYVAGTCGFGLHYKREGEGQAQLVGFSDADMAGDLDGRKSTSGVLFFLGGNPITWQSSKQNVVALSSCEAEYIAAATASCQALWLARLVTNMVGTKSGAPELKVDNEAAIALSKNPVFHDRSKHIDTKFHFIRECLDREQIVLRHTPTEEQLADFLTKPLGKKRFQALRALIGVKQVSEIKE</sequence>
<feature type="region of interest" description="Disordered" evidence="6">
    <location>
        <begin position="197"/>
        <end position="248"/>
    </location>
</feature>
<evidence type="ECO:0000256" key="5">
    <source>
        <dbReference type="PROSITE-ProRule" id="PRU00047"/>
    </source>
</evidence>
<dbReference type="InterPro" id="IPR012337">
    <property type="entry name" value="RNaseH-like_sf"/>
</dbReference>
<feature type="compositionally biased region" description="Basic and acidic residues" evidence="6">
    <location>
        <begin position="233"/>
        <end position="244"/>
    </location>
</feature>
<dbReference type="Pfam" id="PF00665">
    <property type="entry name" value="rve"/>
    <property type="match status" value="1"/>
</dbReference>
<dbReference type="Proteomes" id="UP001341281">
    <property type="component" value="Chromosome 05"/>
</dbReference>
<keyword evidence="2" id="KW-0479">Metal-binding</keyword>
<feature type="compositionally biased region" description="Acidic residues" evidence="6">
    <location>
        <begin position="847"/>
        <end position="856"/>
    </location>
</feature>
<dbReference type="InterPro" id="IPR001584">
    <property type="entry name" value="Integrase_cat-core"/>
</dbReference>
<dbReference type="Pfam" id="PF13976">
    <property type="entry name" value="gag_pre-integrs"/>
    <property type="match status" value="1"/>
</dbReference>
<evidence type="ECO:0000313" key="10">
    <source>
        <dbReference type="Proteomes" id="UP001341281"/>
    </source>
</evidence>
<dbReference type="Pfam" id="PF14223">
    <property type="entry name" value="Retrotran_gag_2"/>
    <property type="match status" value="1"/>
</dbReference>
<dbReference type="InterPro" id="IPR001878">
    <property type="entry name" value="Znf_CCHC"/>
</dbReference>
<feature type="domain" description="Integrase catalytic" evidence="8">
    <location>
        <begin position="507"/>
        <end position="683"/>
    </location>
</feature>
<keyword evidence="4" id="KW-0378">Hydrolase</keyword>
<evidence type="ECO:0000256" key="2">
    <source>
        <dbReference type="ARBA" id="ARBA00022723"/>
    </source>
</evidence>
<feature type="compositionally biased region" description="Gly residues" evidence="6">
    <location>
        <begin position="201"/>
        <end position="213"/>
    </location>
</feature>
<dbReference type="SUPFAM" id="SSF57756">
    <property type="entry name" value="Retrovirus zinc finger-like domains"/>
    <property type="match status" value="1"/>
</dbReference>
<name>A0AAQ3TPM9_PASNO</name>
<dbReference type="SUPFAM" id="SSF56672">
    <property type="entry name" value="DNA/RNA polymerases"/>
    <property type="match status" value="1"/>
</dbReference>
<evidence type="ECO:0000256" key="3">
    <source>
        <dbReference type="ARBA" id="ARBA00022750"/>
    </source>
</evidence>
<feature type="compositionally biased region" description="Low complexity" evidence="6">
    <location>
        <begin position="801"/>
        <end position="837"/>
    </location>
</feature>
<evidence type="ECO:0000256" key="1">
    <source>
        <dbReference type="ARBA" id="ARBA00022670"/>
    </source>
</evidence>
<dbReference type="CDD" id="cd09272">
    <property type="entry name" value="RNase_HI_RT_Ty1"/>
    <property type="match status" value="1"/>
</dbReference>
<dbReference type="InterPro" id="IPR043502">
    <property type="entry name" value="DNA/RNA_pol_sf"/>
</dbReference>
<dbReference type="Pfam" id="PF00098">
    <property type="entry name" value="zf-CCHC"/>
    <property type="match status" value="1"/>
</dbReference>
<organism evidence="9 10">
    <name type="scientific">Paspalum notatum var. saurae</name>
    <dbReference type="NCBI Taxonomy" id="547442"/>
    <lineage>
        <taxon>Eukaryota</taxon>
        <taxon>Viridiplantae</taxon>
        <taxon>Streptophyta</taxon>
        <taxon>Embryophyta</taxon>
        <taxon>Tracheophyta</taxon>
        <taxon>Spermatophyta</taxon>
        <taxon>Magnoliopsida</taxon>
        <taxon>Liliopsida</taxon>
        <taxon>Poales</taxon>
        <taxon>Poaceae</taxon>
        <taxon>PACMAD clade</taxon>
        <taxon>Panicoideae</taxon>
        <taxon>Andropogonodae</taxon>
        <taxon>Paspaleae</taxon>
        <taxon>Paspalinae</taxon>
        <taxon>Paspalum</taxon>
    </lineage>
</organism>
<keyword evidence="10" id="KW-1185">Reference proteome</keyword>
<dbReference type="PANTHER" id="PTHR42648:SF25">
    <property type="entry name" value="RNA-DIRECTED DNA POLYMERASE"/>
    <property type="match status" value="1"/>
</dbReference>
<dbReference type="SUPFAM" id="SSF53098">
    <property type="entry name" value="Ribonuclease H-like"/>
    <property type="match status" value="1"/>
</dbReference>
<feature type="domain" description="CCHC-type" evidence="7">
    <location>
        <begin position="246"/>
        <end position="262"/>
    </location>
</feature>
<dbReference type="GO" id="GO:0003676">
    <property type="term" value="F:nucleic acid binding"/>
    <property type="evidence" value="ECO:0007669"/>
    <property type="project" value="InterPro"/>
</dbReference>
<keyword evidence="1" id="KW-0645">Protease</keyword>
<evidence type="ECO:0000259" key="7">
    <source>
        <dbReference type="PROSITE" id="PS50158"/>
    </source>
</evidence>
<dbReference type="GO" id="GO:0006508">
    <property type="term" value="P:proteolysis"/>
    <property type="evidence" value="ECO:0007669"/>
    <property type="project" value="UniProtKB-KW"/>
</dbReference>
<evidence type="ECO:0000256" key="6">
    <source>
        <dbReference type="SAM" id="MobiDB-lite"/>
    </source>
</evidence>
<dbReference type="SMART" id="SM00343">
    <property type="entry name" value="ZnF_C2HC"/>
    <property type="match status" value="1"/>
</dbReference>
<keyword evidence="5" id="KW-0862">Zinc</keyword>
<dbReference type="Pfam" id="PF25597">
    <property type="entry name" value="SH3_retrovirus"/>
    <property type="match status" value="1"/>
</dbReference>
<dbReference type="InterPro" id="IPR054722">
    <property type="entry name" value="PolX-like_BBD"/>
</dbReference>
<gene>
    <name evidence="9" type="ORF">U9M48_024987</name>
</gene>
<dbReference type="EMBL" id="CP144749">
    <property type="protein sequence ID" value="WVZ77086.1"/>
    <property type="molecule type" value="Genomic_DNA"/>
</dbReference>
<dbReference type="PROSITE" id="PS50994">
    <property type="entry name" value="INTEGRASE"/>
    <property type="match status" value="1"/>
</dbReference>
<accession>A0AAQ3TPM9</accession>
<dbReference type="GO" id="GO:0004190">
    <property type="term" value="F:aspartic-type endopeptidase activity"/>
    <property type="evidence" value="ECO:0007669"/>
    <property type="project" value="UniProtKB-KW"/>
</dbReference>
<reference evidence="9 10" key="1">
    <citation type="submission" date="2024-02" db="EMBL/GenBank/DDBJ databases">
        <title>High-quality chromosome-scale genome assembly of Pensacola bahiagrass (Paspalum notatum Flugge var. saurae).</title>
        <authorList>
            <person name="Vega J.M."/>
            <person name="Podio M."/>
            <person name="Orjuela J."/>
            <person name="Siena L.A."/>
            <person name="Pessino S.C."/>
            <person name="Combes M.C."/>
            <person name="Mariac C."/>
            <person name="Albertini E."/>
            <person name="Pupilli F."/>
            <person name="Ortiz J.P.A."/>
            <person name="Leblanc O."/>
        </authorList>
    </citation>
    <scope>NUCLEOTIDE SEQUENCE [LARGE SCALE GENOMIC DNA]</scope>
    <source>
        <strain evidence="9">R1</strain>
        <tissue evidence="9">Leaf</tissue>
    </source>
</reference>
<evidence type="ECO:0000313" key="9">
    <source>
        <dbReference type="EMBL" id="WVZ77086.1"/>
    </source>
</evidence>
<dbReference type="PROSITE" id="PS50158">
    <property type="entry name" value="ZF_CCHC"/>
    <property type="match status" value="1"/>
</dbReference>
<evidence type="ECO:0000259" key="8">
    <source>
        <dbReference type="PROSITE" id="PS50994"/>
    </source>
</evidence>
<keyword evidence="3" id="KW-0064">Aspartyl protease</keyword>
<dbReference type="InterPro" id="IPR025724">
    <property type="entry name" value="GAG-pre-integrase_dom"/>
</dbReference>
<dbReference type="Gene3D" id="4.10.60.10">
    <property type="entry name" value="Zinc finger, CCHC-type"/>
    <property type="match status" value="1"/>
</dbReference>
<dbReference type="Pfam" id="PF07727">
    <property type="entry name" value="RVT_2"/>
    <property type="match status" value="1"/>
</dbReference>
<keyword evidence="5" id="KW-0863">Zinc-finger</keyword>
<protein>
    <submittedName>
        <fullName evidence="9">Uncharacterized protein</fullName>
    </submittedName>
</protein>
<dbReference type="GO" id="GO:0008270">
    <property type="term" value="F:zinc ion binding"/>
    <property type="evidence" value="ECO:0007669"/>
    <property type="project" value="UniProtKB-KW"/>
</dbReference>
<evidence type="ECO:0000256" key="4">
    <source>
        <dbReference type="ARBA" id="ARBA00022801"/>
    </source>
</evidence>
<dbReference type="Gene3D" id="3.30.420.10">
    <property type="entry name" value="Ribonuclease H-like superfamily/Ribonuclease H"/>
    <property type="match status" value="1"/>
</dbReference>
<proteinExistence type="predicted"/>
<dbReference type="Pfam" id="PF22936">
    <property type="entry name" value="Pol_BBD"/>
    <property type="match status" value="1"/>
</dbReference>
<dbReference type="InterPro" id="IPR057670">
    <property type="entry name" value="SH3_retrovirus"/>
</dbReference>
<dbReference type="GO" id="GO:0015074">
    <property type="term" value="P:DNA integration"/>
    <property type="evidence" value="ECO:0007669"/>
    <property type="project" value="InterPro"/>
</dbReference>
<dbReference type="InterPro" id="IPR036397">
    <property type="entry name" value="RNaseH_sf"/>
</dbReference>
<feature type="region of interest" description="Disordered" evidence="6">
    <location>
        <begin position="777"/>
        <end position="856"/>
    </location>
</feature>
<dbReference type="InterPro" id="IPR036875">
    <property type="entry name" value="Znf_CCHC_sf"/>
</dbReference>
<dbReference type="InterPro" id="IPR013103">
    <property type="entry name" value="RVT_2"/>
</dbReference>